<keyword evidence="2" id="KW-1185">Reference proteome</keyword>
<reference evidence="1" key="1">
    <citation type="journal article" date="2023" name="Mol. Phylogenet. Evol.">
        <title>Genome-scale phylogeny and comparative genomics of the fungal order Sordariales.</title>
        <authorList>
            <person name="Hensen N."/>
            <person name="Bonometti L."/>
            <person name="Westerberg I."/>
            <person name="Brannstrom I.O."/>
            <person name="Guillou S."/>
            <person name="Cros-Aarteil S."/>
            <person name="Calhoun S."/>
            <person name="Haridas S."/>
            <person name="Kuo A."/>
            <person name="Mondo S."/>
            <person name="Pangilinan J."/>
            <person name="Riley R."/>
            <person name="LaButti K."/>
            <person name="Andreopoulos B."/>
            <person name="Lipzen A."/>
            <person name="Chen C."/>
            <person name="Yan M."/>
            <person name="Daum C."/>
            <person name="Ng V."/>
            <person name="Clum A."/>
            <person name="Steindorff A."/>
            <person name="Ohm R.A."/>
            <person name="Martin F."/>
            <person name="Silar P."/>
            <person name="Natvig D.O."/>
            <person name="Lalanne C."/>
            <person name="Gautier V."/>
            <person name="Ament-Velasquez S.L."/>
            <person name="Kruys A."/>
            <person name="Hutchinson M.I."/>
            <person name="Powell A.J."/>
            <person name="Barry K."/>
            <person name="Miller A.N."/>
            <person name="Grigoriev I.V."/>
            <person name="Debuchy R."/>
            <person name="Gladieux P."/>
            <person name="Hiltunen Thoren M."/>
            <person name="Johannesson H."/>
        </authorList>
    </citation>
    <scope>NUCLEOTIDE SEQUENCE</scope>
    <source>
        <strain evidence="1">CBS 141.50</strain>
    </source>
</reference>
<protein>
    <submittedName>
        <fullName evidence="1">Uncharacterized protein</fullName>
    </submittedName>
</protein>
<sequence length="70" mass="8025">MDLQVAELPKRCYAFLHEKDYPLAGAQRDSLLDHFGVPKFVGSKTCTELNGYFGCKAKYDTHHNLTRYSK</sequence>
<dbReference type="GeneID" id="87818917"/>
<evidence type="ECO:0000313" key="1">
    <source>
        <dbReference type="EMBL" id="KAK4139475.1"/>
    </source>
</evidence>
<evidence type="ECO:0000313" key="2">
    <source>
        <dbReference type="Proteomes" id="UP001302676"/>
    </source>
</evidence>
<proteinExistence type="predicted"/>
<organism evidence="1 2">
    <name type="scientific">Dichotomopilus funicola</name>
    <dbReference type="NCBI Taxonomy" id="1934379"/>
    <lineage>
        <taxon>Eukaryota</taxon>
        <taxon>Fungi</taxon>
        <taxon>Dikarya</taxon>
        <taxon>Ascomycota</taxon>
        <taxon>Pezizomycotina</taxon>
        <taxon>Sordariomycetes</taxon>
        <taxon>Sordariomycetidae</taxon>
        <taxon>Sordariales</taxon>
        <taxon>Chaetomiaceae</taxon>
        <taxon>Dichotomopilus</taxon>
    </lineage>
</organism>
<gene>
    <name evidence="1" type="ORF">C8A04DRAFT_33031</name>
</gene>
<comment type="caution">
    <text evidence="1">The sequence shown here is derived from an EMBL/GenBank/DDBJ whole genome shotgun (WGS) entry which is preliminary data.</text>
</comment>
<dbReference type="Proteomes" id="UP001302676">
    <property type="component" value="Unassembled WGS sequence"/>
</dbReference>
<name>A0AAN6ZHL3_9PEZI</name>
<dbReference type="AlphaFoldDB" id="A0AAN6ZHL3"/>
<dbReference type="RefSeq" id="XP_062632846.1">
    <property type="nucleotide sequence ID" value="XM_062782304.1"/>
</dbReference>
<reference evidence="1" key="2">
    <citation type="submission" date="2023-05" db="EMBL/GenBank/DDBJ databases">
        <authorList>
            <consortium name="Lawrence Berkeley National Laboratory"/>
            <person name="Steindorff A."/>
            <person name="Hensen N."/>
            <person name="Bonometti L."/>
            <person name="Westerberg I."/>
            <person name="Brannstrom I.O."/>
            <person name="Guillou S."/>
            <person name="Cros-Aarteil S."/>
            <person name="Calhoun S."/>
            <person name="Haridas S."/>
            <person name="Kuo A."/>
            <person name="Mondo S."/>
            <person name="Pangilinan J."/>
            <person name="Riley R."/>
            <person name="Labutti K."/>
            <person name="Andreopoulos B."/>
            <person name="Lipzen A."/>
            <person name="Chen C."/>
            <person name="Yanf M."/>
            <person name="Daum C."/>
            <person name="Ng V."/>
            <person name="Clum A."/>
            <person name="Ohm R."/>
            <person name="Martin F."/>
            <person name="Silar P."/>
            <person name="Natvig D."/>
            <person name="Lalanne C."/>
            <person name="Gautier V."/>
            <person name="Ament-Velasquez S.L."/>
            <person name="Kruys A."/>
            <person name="Hutchinson M.I."/>
            <person name="Powell A.J."/>
            <person name="Barry K."/>
            <person name="Miller A.N."/>
            <person name="Grigoriev I.V."/>
            <person name="Debuchy R."/>
            <person name="Gladieux P."/>
            <person name="Thoren M.H."/>
            <person name="Johannesson H."/>
        </authorList>
    </citation>
    <scope>NUCLEOTIDE SEQUENCE</scope>
    <source>
        <strain evidence="1">CBS 141.50</strain>
    </source>
</reference>
<accession>A0AAN6ZHL3</accession>
<dbReference type="EMBL" id="MU853661">
    <property type="protein sequence ID" value="KAK4139475.1"/>
    <property type="molecule type" value="Genomic_DNA"/>
</dbReference>